<feature type="disulfide bond" description="Redox-active" evidence="17">
    <location>
        <begin position="163"/>
        <end position="165"/>
    </location>
</feature>
<sequence>MKILLHICCGPCSIYPVQQLRETGMDIYGYFYNPNIHPYTEFERRKETLEKYAADIGLNVIFDNNYQLEEFLQGIVHRESKRCQFCYSMRLSQAARVARKGEFDYFSTTLLVSPYQKHDLIRETGEAIGDRYGVPFYYADFRNGYREAVGLSKKLGMYRQQYCGCIYSEKERYCRGAKTSGGKKANLGI</sequence>
<dbReference type="PANTHER" id="PTHR36701:SF1">
    <property type="entry name" value="EPOXYQUEUOSINE REDUCTASE QUEH"/>
    <property type="match status" value="1"/>
</dbReference>
<proteinExistence type="inferred from homology"/>
<dbReference type="EC" id="1.17.99.6" evidence="4 17"/>
<dbReference type="HAMAP" id="MF_02089">
    <property type="entry name" value="QueH"/>
    <property type="match status" value="1"/>
</dbReference>
<evidence type="ECO:0000256" key="14">
    <source>
        <dbReference type="ARBA" id="ARBA00023284"/>
    </source>
</evidence>
<keyword evidence="8 17" id="KW-0479">Metal-binding</keyword>
<keyword evidence="9 17" id="KW-0671">Queuosine biosynthesis</keyword>
<keyword evidence="19" id="KW-1185">Reference proteome</keyword>
<evidence type="ECO:0000256" key="6">
    <source>
        <dbReference type="ARBA" id="ARBA00022485"/>
    </source>
</evidence>
<evidence type="ECO:0000256" key="13">
    <source>
        <dbReference type="ARBA" id="ARBA00023157"/>
    </source>
</evidence>
<comment type="function">
    <text evidence="1 17">Catalyzes the conversion of epoxyqueuosine (oQ) to queuosine (Q), which is a hypermodified base found in the wobble positions of tRNA(Asp), tRNA(Asn), tRNA(His) and tRNA(Tyr).</text>
</comment>
<evidence type="ECO:0000256" key="10">
    <source>
        <dbReference type="ARBA" id="ARBA00023002"/>
    </source>
</evidence>
<accession>A0A9X4GZF3</accession>
<feature type="binding site" evidence="17">
    <location>
        <position position="86"/>
    </location>
    <ligand>
        <name>[4Fe-4S] cluster</name>
        <dbReference type="ChEBI" id="CHEBI:49883"/>
    </ligand>
</feature>
<comment type="pathway">
    <text evidence="2 17">tRNA modification; tRNA-queuosine biosynthesis.</text>
</comment>
<gene>
    <name evidence="17" type="primary">queH</name>
    <name evidence="18" type="ORF">L7E55_10030</name>
</gene>
<evidence type="ECO:0000256" key="5">
    <source>
        <dbReference type="ARBA" id="ARBA00016895"/>
    </source>
</evidence>
<dbReference type="InterPro" id="IPR003828">
    <property type="entry name" value="QueH"/>
</dbReference>
<dbReference type="PANTHER" id="PTHR36701">
    <property type="entry name" value="EPOXYQUEUOSINE REDUCTASE QUEH"/>
    <property type="match status" value="1"/>
</dbReference>
<keyword evidence="10 17" id="KW-0560">Oxidoreductase</keyword>
<evidence type="ECO:0000256" key="3">
    <source>
        <dbReference type="ARBA" id="ARBA00008207"/>
    </source>
</evidence>
<comment type="similarity">
    <text evidence="3 17">Belongs to the QueH family.</text>
</comment>
<dbReference type="AlphaFoldDB" id="A0A9X4GZF3"/>
<feature type="binding site" evidence="17">
    <location>
        <position position="8"/>
    </location>
    <ligand>
        <name>[4Fe-4S] cluster</name>
        <dbReference type="ChEBI" id="CHEBI:49883"/>
    </ligand>
</feature>
<evidence type="ECO:0000256" key="1">
    <source>
        <dbReference type="ARBA" id="ARBA00002268"/>
    </source>
</evidence>
<name>A0A9X4GZF3_9FIRM</name>
<dbReference type="GO" id="GO:0051539">
    <property type="term" value="F:4 iron, 4 sulfur cluster binding"/>
    <property type="evidence" value="ECO:0007669"/>
    <property type="project" value="UniProtKB-UniRule"/>
</dbReference>
<evidence type="ECO:0000256" key="17">
    <source>
        <dbReference type="HAMAP-Rule" id="MF_02089"/>
    </source>
</evidence>
<protein>
    <recommendedName>
        <fullName evidence="5 17">Epoxyqueuosine reductase QueH</fullName>
        <ecNumber evidence="4 17">1.17.99.6</ecNumber>
    </recommendedName>
    <alternativeName>
        <fullName evidence="15 17">Queuosine biosynthesis protein QueH</fullName>
    </alternativeName>
</protein>
<evidence type="ECO:0000256" key="4">
    <source>
        <dbReference type="ARBA" id="ARBA00012622"/>
    </source>
</evidence>
<evidence type="ECO:0000256" key="12">
    <source>
        <dbReference type="ARBA" id="ARBA00023014"/>
    </source>
</evidence>
<dbReference type="Pfam" id="PF02677">
    <property type="entry name" value="QueH"/>
    <property type="match status" value="1"/>
</dbReference>
<dbReference type="Proteomes" id="UP001154312">
    <property type="component" value="Unassembled WGS sequence"/>
</dbReference>
<comment type="catalytic activity">
    <reaction evidence="16 17">
        <text>epoxyqueuosine(34) in tRNA + AH2 = queuosine(34) in tRNA + A + H2O</text>
        <dbReference type="Rhea" id="RHEA:32159"/>
        <dbReference type="Rhea" id="RHEA-COMP:18571"/>
        <dbReference type="Rhea" id="RHEA-COMP:18582"/>
        <dbReference type="ChEBI" id="CHEBI:13193"/>
        <dbReference type="ChEBI" id="CHEBI:15377"/>
        <dbReference type="ChEBI" id="CHEBI:17499"/>
        <dbReference type="ChEBI" id="CHEBI:194431"/>
        <dbReference type="ChEBI" id="CHEBI:194443"/>
        <dbReference type="EC" id="1.17.99.6"/>
    </reaction>
</comment>
<keyword evidence="6 17" id="KW-0004">4Fe-4S</keyword>
<organism evidence="18 19">
    <name type="scientific">Pelotomaculum isophthalicicum JI</name>
    <dbReference type="NCBI Taxonomy" id="947010"/>
    <lineage>
        <taxon>Bacteria</taxon>
        <taxon>Bacillati</taxon>
        <taxon>Bacillota</taxon>
        <taxon>Clostridia</taxon>
        <taxon>Eubacteriales</taxon>
        <taxon>Desulfotomaculaceae</taxon>
        <taxon>Pelotomaculum</taxon>
    </lineage>
</organism>
<evidence type="ECO:0000256" key="7">
    <source>
        <dbReference type="ARBA" id="ARBA00022694"/>
    </source>
</evidence>
<evidence type="ECO:0000256" key="15">
    <source>
        <dbReference type="ARBA" id="ARBA00031446"/>
    </source>
</evidence>
<dbReference type="GO" id="GO:0052693">
    <property type="term" value="F:epoxyqueuosine reductase activity"/>
    <property type="evidence" value="ECO:0007669"/>
    <property type="project" value="UniProtKB-UniRule"/>
</dbReference>
<evidence type="ECO:0000256" key="16">
    <source>
        <dbReference type="ARBA" id="ARBA00047415"/>
    </source>
</evidence>
<keyword evidence="13 17" id="KW-1015">Disulfide bond</keyword>
<dbReference type="EMBL" id="JAKOAV010000017">
    <property type="protein sequence ID" value="MDF9408690.1"/>
    <property type="molecule type" value="Genomic_DNA"/>
</dbReference>
<evidence type="ECO:0000313" key="19">
    <source>
        <dbReference type="Proteomes" id="UP001154312"/>
    </source>
</evidence>
<dbReference type="RefSeq" id="WP_277444051.1">
    <property type="nucleotide sequence ID" value="NZ_JAKOAV010000017.1"/>
</dbReference>
<keyword evidence="11 17" id="KW-0408">Iron</keyword>
<comment type="caution">
    <text evidence="18">The sequence shown here is derived from an EMBL/GenBank/DDBJ whole genome shotgun (WGS) entry which is preliminary data.</text>
</comment>
<keyword evidence="7 17" id="KW-0819">tRNA processing</keyword>
<feature type="binding site" evidence="17">
    <location>
        <position position="9"/>
    </location>
    <ligand>
        <name>[4Fe-4S] cluster</name>
        <dbReference type="ChEBI" id="CHEBI:49883"/>
    </ligand>
</feature>
<dbReference type="GO" id="GO:0008616">
    <property type="term" value="P:tRNA queuosine(34) biosynthetic process"/>
    <property type="evidence" value="ECO:0007669"/>
    <property type="project" value="UniProtKB-UniRule"/>
</dbReference>
<feature type="binding site" evidence="17">
    <location>
        <position position="83"/>
    </location>
    <ligand>
        <name>[4Fe-4S] cluster</name>
        <dbReference type="ChEBI" id="CHEBI:49883"/>
    </ligand>
</feature>
<evidence type="ECO:0000256" key="8">
    <source>
        <dbReference type="ARBA" id="ARBA00022723"/>
    </source>
</evidence>
<evidence type="ECO:0000313" key="18">
    <source>
        <dbReference type="EMBL" id="MDF9408690.1"/>
    </source>
</evidence>
<keyword evidence="14 17" id="KW-0676">Redox-active center</keyword>
<keyword evidence="12 17" id="KW-0411">Iron-sulfur</keyword>
<reference evidence="18" key="1">
    <citation type="submission" date="2022-02" db="EMBL/GenBank/DDBJ databases">
        <authorList>
            <person name="Leng L."/>
        </authorList>
    </citation>
    <scope>NUCLEOTIDE SEQUENCE</scope>
    <source>
        <strain evidence="18">JI</strain>
    </source>
</reference>
<evidence type="ECO:0000256" key="2">
    <source>
        <dbReference type="ARBA" id="ARBA00004691"/>
    </source>
</evidence>
<evidence type="ECO:0000256" key="9">
    <source>
        <dbReference type="ARBA" id="ARBA00022785"/>
    </source>
</evidence>
<dbReference type="GO" id="GO:0046872">
    <property type="term" value="F:metal ion binding"/>
    <property type="evidence" value="ECO:0007669"/>
    <property type="project" value="UniProtKB-KW"/>
</dbReference>
<evidence type="ECO:0000256" key="11">
    <source>
        <dbReference type="ARBA" id="ARBA00023004"/>
    </source>
</evidence>